<feature type="compositionally biased region" description="Basic and acidic residues" evidence="1">
    <location>
        <begin position="20"/>
        <end position="29"/>
    </location>
</feature>
<accession>A0A0F9PK76</accession>
<feature type="non-terminal residue" evidence="2">
    <location>
        <position position="437"/>
    </location>
</feature>
<evidence type="ECO:0000256" key="1">
    <source>
        <dbReference type="SAM" id="MobiDB-lite"/>
    </source>
</evidence>
<evidence type="ECO:0000313" key="2">
    <source>
        <dbReference type="EMBL" id="KKM93687.1"/>
    </source>
</evidence>
<sequence length="437" mass="49376">MGAFVDTPINRATEEALDDSGNRKPKGDPYKDLNAAYTFLEERLVDWMSNRYVFERDWYRNVLYYAGNQWIIYQKQARRWRARNLPGWFPKPVTNKFAEKTNDIISSLRRPTFSYTPTSDKTASVALAEMGSHLEKLCWKEAGMDQNEPYLRAWLVLTGNVFLVQSYDESLEHGTFEVPASECTSCGLQDTFDNIPLECPNEQCPSRQPQAMLGPEGQPQVDPLSGVSAMQVQQAQFKDIKLEYPKGKMVSEVVSPFEIYCDGSTPKWSDHQGFARVRAFPVRDAKAIARKVFKDMKGLGQELQALSSQSQNAGALYLSSLAYVTATFGSLGTGAPSPKTSGEDQTTISEMWHLPTEQYPQGCYIIRFGNSQKLTKIIPLPSKRKDGSYFLPAVHFGGDVVPGRFWRKTRMDDLVYKQNQRNLLEAMIMLAAQRMGS</sequence>
<organism evidence="2">
    <name type="scientific">marine sediment metagenome</name>
    <dbReference type="NCBI Taxonomy" id="412755"/>
    <lineage>
        <taxon>unclassified sequences</taxon>
        <taxon>metagenomes</taxon>
        <taxon>ecological metagenomes</taxon>
    </lineage>
</organism>
<dbReference type="EMBL" id="LAZR01006232">
    <property type="protein sequence ID" value="KKM93687.1"/>
    <property type="molecule type" value="Genomic_DNA"/>
</dbReference>
<proteinExistence type="predicted"/>
<feature type="region of interest" description="Disordered" evidence="1">
    <location>
        <begin position="1"/>
        <end position="29"/>
    </location>
</feature>
<reference evidence="2" key="1">
    <citation type="journal article" date="2015" name="Nature">
        <title>Complex archaea that bridge the gap between prokaryotes and eukaryotes.</title>
        <authorList>
            <person name="Spang A."/>
            <person name="Saw J.H."/>
            <person name="Jorgensen S.L."/>
            <person name="Zaremba-Niedzwiedzka K."/>
            <person name="Martijn J."/>
            <person name="Lind A.E."/>
            <person name="van Eijk R."/>
            <person name="Schleper C."/>
            <person name="Guy L."/>
            <person name="Ettema T.J."/>
        </authorList>
    </citation>
    <scope>NUCLEOTIDE SEQUENCE</scope>
</reference>
<gene>
    <name evidence="2" type="ORF">LCGC14_1205960</name>
</gene>
<name>A0A0F9PK76_9ZZZZ</name>
<protein>
    <submittedName>
        <fullName evidence="2">Uncharacterized protein</fullName>
    </submittedName>
</protein>
<dbReference type="AlphaFoldDB" id="A0A0F9PK76"/>
<comment type="caution">
    <text evidence="2">The sequence shown here is derived from an EMBL/GenBank/DDBJ whole genome shotgun (WGS) entry which is preliminary data.</text>
</comment>